<proteinExistence type="predicted"/>
<organism evidence="1 2">
    <name type="scientific">Cellulomonas biazotea</name>
    <dbReference type="NCBI Taxonomy" id="1709"/>
    <lineage>
        <taxon>Bacteria</taxon>
        <taxon>Bacillati</taxon>
        <taxon>Actinomycetota</taxon>
        <taxon>Actinomycetes</taxon>
        <taxon>Micrococcales</taxon>
        <taxon>Cellulomonadaceae</taxon>
        <taxon>Cellulomonas</taxon>
    </lineage>
</organism>
<keyword evidence="2" id="KW-1185">Reference proteome</keyword>
<gene>
    <name evidence="1" type="ORF">CBZ_24500</name>
</gene>
<accession>A0A402DTE3</accession>
<evidence type="ECO:0000313" key="1">
    <source>
        <dbReference type="EMBL" id="GCE77394.1"/>
    </source>
</evidence>
<dbReference type="RefSeq" id="WP_130781999.1">
    <property type="nucleotide sequence ID" value="NZ_BIMR01000204.1"/>
</dbReference>
<sequence>MATWDDVREAVAALPDTTEDRPRRWLAHGKGLAWERPLRRADHDALGADAWPGDVLALRTPDLEGKEALLGSAPDVYFTTPHFDGYPMVLARIERLDAAELVEVVTDGWLALVPKRAARAWLDTHPELDTPGDTSPEGRG</sequence>
<comment type="caution">
    <text evidence="1">The sequence shown here is derived from an EMBL/GenBank/DDBJ whole genome shotgun (WGS) entry which is preliminary data.</text>
</comment>
<name>A0A402DTE3_9CELL</name>
<protein>
    <recommendedName>
        <fullName evidence="3">MmcQ/YjbR family DNA-binding protein</fullName>
    </recommendedName>
</protein>
<dbReference type="AlphaFoldDB" id="A0A402DTE3"/>
<evidence type="ECO:0000313" key="2">
    <source>
        <dbReference type="Proteomes" id="UP000289954"/>
    </source>
</evidence>
<dbReference type="EMBL" id="BIMR01000204">
    <property type="protein sequence ID" value="GCE77394.1"/>
    <property type="molecule type" value="Genomic_DNA"/>
</dbReference>
<dbReference type="Proteomes" id="UP000289954">
    <property type="component" value="Unassembled WGS sequence"/>
</dbReference>
<dbReference type="OrthoDB" id="954305at2"/>
<evidence type="ECO:0008006" key="3">
    <source>
        <dbReference type="Google" id="ProtNLM"/>
    </source>
</evidence>
<reference evidence="1 2" key="1">
    <citation type="submission" date="2019-01" db="EMBL/GenBank/DDBJ databases">
        <title>Draft genome sequence of Cellulomonas takizawaensis strain TKZ-21.</title>
        <authorList>
            <person name="Yamamura H."/>
            <person name="Hayashi T."/>
            <person name="Hamada M."/>
            <person name="Serisawa Y."/>
            <person name="Matsuyama K."/>
            <person name="Nakagawa Y."/>
            <person name="Otoguro M."/>
            <person name="Yanagida F."/>
            <person name="Hayakawa M."/>
        </authorList>
    </citation>
    <scope>NUCLEOTIDE SEQUENCE [LARGE SCALE GENOMIC DNA]</scope>
    <source>
        <strain evidence="1 2">NBRC12680</strain>
    </source>
</reference>